<dbReference type="InterPro" id="IPR013611">
    <property type="entry name" value="Transp-assoc_OB_typ2"/>
</dbReference>
<keyword evidence="7" id="KW-1185">Reference proteome</keyword>
<keyword evidence="4 6" id="KW-0067">ATP-binding</keyword>
<dbReference type="InterPro" id="IPR050093">
    <property type="entry name" value="ABC_SmlMolc_Importer"/>
</dbReference>
<dbReference type="SUPFAM" id="SSF52540">
    <property type="entry name" value="P-loop containing nucleoside triphosphate hydrolases"/>
    <property type="match status" value="1"/>
</dbReference>
<dbReference type="PANTHER" id="PTHR42781:SF4">
    <property type="entry name" value="SPERMIDINE_PUTRESCINE IMPORT ATP-BINDING PROTEIN POTA"/>
    <property type="match status" value="1"/>
</dbReference>
<evidence type="ECO:0000313" key="6">
    <source>
        <dbReference type="EMBL" id="WAP69846.1"/>
    </source>
</evidence>
<keyword evidence="3" id="KW-0547">Nucleotide-binding</keyword>
<gene>
    <name evidence="6" type="ORF">OH818_06520</name>
</gene>
<dbReference type="InterPro" id="IPR003439">
    <property type="entry name" value="ABC_transporter-like_ATP-bd"/>
</dbReference>
<keyword evidence="2" id="KW-0813">Transport</keyword>
<evidence type="ECO:0000256" key="3">
    <source>
        <dbReference type="ARBA" id="ARBA00022741"/>
    </source>
</evidence>
<dbReference type="GO" id="GO:0005524">
    <property type="term" value="F:ATP binding"/>
    <property type="evidence" value="ECO:0007669"/>
    <property type="project" value="UniProtKB-KW"/>
</dbReference>
<dbReference type="Gene3D" id="3.40.50.300">
    <property type="entry name" value="P-loop containing nucleotide triphosphate hydrolases"/>
    <property type="match status" value="1"/>
</dbReference>
<accession>A0ABY7C3P2</accession>
<dbReference type="SUPFAM" id="SSF50331">
    <property type="entry name" value="MOP-like"/>
    <property type="match status" value="1"/>
</dbReference>
<dbReference type="InterPro" id="IPR017871">
    <property type="entry name" value="ABC_transporter-like_CS"/>
</dbReference>
<evidence type="ECO:0000259" key="5">
    <source>
        <dbReference type="PROSITE" id="PS50893"/>
    </source>
</evidence>
<dbReference type="PANTHER" id="PTHR42781">
    <property type="entry name" value="SPERMIDINE/PUTRESCINE IMPORT ATP-BINDING PROTEIN POTA"/>
    <property type="match status" value="1"/>
</dbReference>
<dbReference type="RefSeq" id="WP_268882275.1">
    <property type="nucleotide sequence ID" value="NZ_CP114029.1"/>
</dbReference>
<protein>
    <submittedName>
        <fullName evidence="6">ABC transporter ATP-binding protein</fullName>
    </submittedName>
</protein>
<reference evidence="6" key="1">
    <citation type="submission" date="2022-12" db="EMBL/GenBank/DDBJ databases">
        <title>Jiella pelagia sp. nov., isolated from phosphonate enriched culture of Northwest Pacific surface seawater.</title>
        <authorList>
            <person name="Shin D.Y."/>
            <person name="Hwang C.Y."/>
        </authorList>
    </citation>
    <scope>NUCLEOTIDE SEQUENCE</scope>
    <source>
        <strain evidence="6">HL-NP1</strain>
    </source>
</reference>
<dbReference type="Gene3D" id="2.40.50.100">
    <property type="match status" value="1"/>
</dbReference>
<dbReference type="PROSITE" id="PS00211">
    <property type="entry name" value="ABC_TRANSPORTER_1"/>
    <property type="match status" value="1"/>
</dbReference>
<evidence type="ECO:0000256" key="2">
    <source>
        <dbReference type="ARBA" id="ARBA00022448"/>
    </source>
</evidence>
<evidence type="ECO:0000313" key="7">
    <source>
        <dbReference type="Proteomes" id="UP001164020"/>
    </source>
</evidence>
<organism evidence="6 7">
    <name type="scientific">Jiella pelagia</name>
    <dbReference type="NCBI Taxonomy" id="2986949"/>
    <lineage>
        <taxon>Bacteria</taxon>
        <taxon>Pseudomonadati</taxon>
        <taxon>Pseudomonadota</taxon>
        <taxon>Alphaproteobacteria</taxon>
        <taxon>Hyphomicrobiales</taxon>
        <taxon>Aurantimonadaceae</taxon>
        <taxon>Jiella</taxon>
    </lineage>
</organism>
<dbReference type="Pfam" id="PF08402">
    <property type="entry name" value="TOBE_2"/>
    <property type="match status" value="1"/>
</dbReference>
<dbReference type="PROSITE" id="PS50893">
    <property type="entry name" value="ABC_TRANSPORTER_2"/>
    <property type="match status" value="1"/>
</dbReference>
<feature type="domain" description="ABC transporter" evidence="5">
    <location>
        <begin position="4"/>
        <end position="234"/>
    </location>
</feature>
<dbReference type="Pfam" id="PF00005">
    <property type="entry name" value="ABC_tran"/>
    <property type="match status" value="1"/>
</dbReference>
<evidence type="ECO:0000256" key="1">
    <source>
        <dbReference type="ARBA" id="ARBA00005417"/>
    </source>
</evidence>
<dbReference type="InterPro" id="IPR008995">
    <property type="entry name" value="Mo/tungstate-bd_C_term_dom"/>
</dbReference>
<dbReference type="Proteomes" id="UP001164020">
    <property type="component" value="Chromosome"/>
</dbReference>
<evidence type="ECO:0000256" key="4">
    <source>
        <dbReference type="ARBA" id="ARBA00022840"/>
    </source>
</evidence>
<name>A0ABY7C3P2_9HYPH</name>
<dbReference type="SMART" id="SM00382">
    <property type="entry name" value="AAA"/>
    <property type="match status" value="1"/>
</dbReference>
<dbReference type="EMBL" id="CP114029">
    <property type="protein sequence ID" value="WAP69846.1"/>
    <property type="molecule type" value="Genomic_DNA"/>
</dbReference>
<dbReference type="InterPro" id="IPR003593">
    <property type="entry name" value="AAA+_ATPase"/>
</dbReference>
<proteinExistence type="inferred from homology"/>
<comment type="similarity">
    <text evidence="1">Belongs to the ABC transporter superfamily.</text>
</comment>
<dbReference type="InterPro" id="IPR027417">
    <property type="entry name" value="P-loop_NTPase"/>
</dbReference>
<sequence length="358" mass="39130">MTEVSLRSLVKRYGKTEALKGISLHVRHGEFVSLLGPSGCGKSTTLKCIAGFEEVSGGQILFDERDISRKLPEDRDIGMVFQSYALFPHMTVAQNLAFGLEMRRVPKVEIAERIARAMDMVQLSAHAERYPKALSGGQQQRVALARALVIEPAILLLDEPLANLDAKLRDEMRGFIRDLQKRVGITTLYVTHDQGEAMTMSDRVVVMFDGQIAQAASPEEIYDHPTSERVARFVGNANILDLAVSPRGDGQLDLVLPGGHLLRVERPACGAGGGMRVMARPEQIALTEPAAGQIGGRVAKRYFSGRHVEYHVETDVGPVVVVAPTTHAVREGEAVGLRFDPQRLWPVPSAEAPAEGRE</sequence>